<protein>
    <recommendedName>
        <fullName evidence="1">Death domain-containing protein</fullName>
    </recommendedName>
</protein>
<gene>
    <name evidence="2" type="ORF">LCGC14_2821660</name>
</gene>
<evidence type="ECO:0000313" key="2">
    <source>
        <dbReference type="EMBL" id="KKK80621.1"/>
    </source>
</evidence>
<dbReference type="EMBL" id="LAZR01053496">
    <property type="protein sequence ID" value="KKK80621.1"/>
    <property type="molecule type" value="Genomic_DNA"/>
</dbReference>
<dbReference type="GO" id="GO:0007165">
    <property type="term" value="P:signal transduction"/>
    <property type="evidence" value="ECO:0007669"/>
    <property type="project" value="InterPro"/>
</dbReference>
<dbReference type="InterPro" id="IPR011029">
    <property type="entry name" value="DEATH-like_dom_sf"/>
</dbReference>
<dbReference type="InterPro" id="IPR000488">
    <property type="entry name" value="Death_dom"/>
</dbReference>
<dbReference type="SUPFAM" id="SSF47986">
    <property type="entry name" value="DEATH domain"/>
    <property type="match status" value="1"/>
</dbReference>
<feature type="domain" description="Death" evidence="1">
    <location>
        <begin position="8"/>
        <end position="78"/>
    </location>
</feature>
<dbReference type="AlphaFoldDB" id="A0A0F9B809"/>
<name>A0A0F9B809_9ZZZZ</name>
<sequence>MSLFTMHQVATRMEQKWDQVARYLCFSEQEIKTINTTDAYVATVKLLQEVQKSELVVNLPYALRQANLTDLASKVENYDCTLQPIAARYYTESLETMDMVYDFVLDKLDQRLTAFKPNAWFRLAMLLDINPFDLQNDIRIAGTRSLLNEVKRTQCPVSAFLEALEQNQMLLTAAKLDRDIYSRYDADDFVSRVFVLDRYPDGGFTKKYLKIGHRYLATDSGFNRD</sequence>
<dbReference type="CDD" id="cd01670">
    <property type="entry name" value="Death"/>
    <property type="match status" value="1"/>
</dbReference>
<comment type="caution">
    <text evidence="2">The sequence shown here is derived from an EMBL/GenBank/DDBJ whole genome shotgun (WGS) entry which is preliminary data.</text>
</comment>
<feature type="non-terminal residue" evidence="2">
    <location>
        <position position="225"/>
    </location>
</feature>
<reference evidence="2" key="1">
    <citation type="journal article" date="2015" name="Nature">
        <title>Complex archaea that bridge the gap between prokaryotes and eukaryotes.</title>
        <authorList>
            <person name="Spang A."/>
            <person name="Saw J.H."/>
            <person name="Jorgensen S.L."/>
            <person name="Zaremba-Niedzwiedzka K."/>
            <person name="Martijn J."/>
            <person name="Lind A.E."/>
            <person name="van Eijk R."/>
            <person name="Schleper C."/>
            <person name="Guy L."/>
            <person name="Ettema T.J."/>
        </authorList>
    </citation>
    <scope>NUCLEOTIDE SEQUENCE</scope>
</reference>
<dbReference type="Gene3D" id="1.10.533.10">
    <property type="entry name" value="Death Domain, Fas"/>
    <property type="match status" value="1"/>
</dbReference>
<proteinExistence type="predicted"/>
<accession>A0A0F9B809</accession>
<dbReference type="Pfam" id="PF00531">
    <property type="entry name" value="Death"/>
    <property type="match status" value="1"/>
</dbReference>
<organism evidence="2">
    <name type="scientific">marine sediment metagenome</name>
    <dbReference type="NCBI Taxonomy" id="412755"/>
    <lineage>
        <taxon>unclassified sequences</taxon>
        <taxon>metagenomes</taxon>
        <taxon>ecological metagenomes</taxon>
    </lineage>
</organism>
<evidence type="ECO:0000259" key="1">
    <source>
        <dbReference type="Pfam" id="PF00531"/>
    </source>
</evidence>